<dbReference type="RefSeq" id="WP_161037352.1">
    <property type="nucleotide sequence ID" value="NZ_WWCM01000001.1"/>
</dbReference>
<sequence>MKKQLCKLPLVLALCAAANTVAAPRYADFPVAAKMTVAAKIGSRIYAGLGTAGGAWFALDLSNANAQWEALAPFPGQPRDNANAVAIGTCIYVFNGQGKADPADEKLMMFDTVWKYDTVSKLWSQLATRSPMGGLGAAATTLDGENILFFGGVNKAVFDGYFVDYVNAKAAGKAAQDAVNEHYFSRRPQDYLFTAQILSYNPAHNQWRNLGLDPSPATAGSAIAVEGNTITLVGGEIKPGLRTPQVKHLTINGEQLAWQTPASMPPPAGSTIQEGIAGAYAGYSNGVLLAAGGASFAGAWQQYNHGQLYAHKGLSKSWRADIYARVGDQWMSAGKLPVAMGYGSYVQLAEGVLVIGGELQGGAASKAVFLLRWNGSSVEIID</sequence>
<organism evidence="4 5">
    <name type="scientific">Duganella qianjiadongensis</name>
    <dbReference type="NCBI Taxonomy" id="2692176"/>
    <lineage>
        <taxon>Bacteria</taxon>
        <taxon>Pseudomonadati</taxon>
        <taxon>Pseudomonadota</taxon>
        <taxon>Betaproteobacteria</taxon>
        <taxon>Burkholderiales</taxon>
        <taxon>Oxalobacteraceae</taxon>
        <taxon>Telluria group</taxon>
        <taxon>Duganella</taxon>
    </lineage>
</organism>
<dbReference type="SUPFAM" id="SSF117281">
    <property type="entry name" value="Kelch motif"/>
    <property type="match status" value="1"/>
</dbReference>
<reference evidence="4 5" key="1">
    <citation type="submission" date="2019-12" db="EMBL/GenBank/DDBJ databases">
        <title>Novel species isolated from a subtropical stream in China.</title>
        <authorList>
            <person name="Lu H."/>
        </authorList>
    </citation>
    <scope>NUCLEOTIDE SEQUENCE [LARGE SCALE GENOMIC DNA]</scope>
    <source>
        <strain evidence="4 5">CY13W</strain>
    </source>
</reference>
<feature type="signal peptide" evidence="3">
    <location>
        <begin position="1"/>
        <end position="22"/>
    </location>
</feature>
<protein>
    <submittedName>
        <fullName evidence="4">YjhT family mutarotase</fullName>
    </submittedName>
</protein>
<dbReference type="InterPro" id="IPR015915">
    <property type="entry name" value="Kelch-typ_b-propeller"/>
</dbReference>
<proteinExistence type="predicted"/>
<feature type="chain" id="PRO_5045106239" evidence="3">
    <location>
        <begin position="23"/>
        <end position="382"/>
    </location>
</feature>
<evidence type="ECO:0000256" key="3">
    <source>
        <dbReference type="SAM" id="SignalP"/>
    </source>
</evidence>
<evidence type="ECO:0000313" key="5">
    <source>
        <dbReference type="Proteomes" id="UP000478090"/>
    </source>
</evidence>
<dbReference type="InterPro" id="IPR056734">
    <property type="entry name" value="NANM"/>
</dbReference>
<evidence type="ECO:0000256" key="1">
    <source>
        <dbReference type="ARBA" id="ARBA00022441"/>
    </source>
</evidence>
<dbReference type="PANTHER" id="PTHR45632">
    <property type="entry name" value="LD33804P"/>
    <property type="match status" value="1"/>
</dbReference>
<accession>A0ABW9VH74</accession>
<comment type="caution">
    <text evidence="4">The sequence shown here is derived from an EMBL/GenBank/DDBJ whole genome shotgun (WGS) entry which is preliminary data.</text>
</comment>
<dbReference type="NCBIfam" id="TIGR03547">
    <property type="entry name" value="muta_rot_YjhT"/>
    <property type="match status" value="1"/>
</dbReference>
<keyword evidence="5" id="KW-1185">Reference proteome</keyword>
<keyword evidence="2" id="KW-0677">Repeat</keyword>
<dbReference type="EMBL" id="WWCM01000001">
    <property type="protein sequence ID" value="MYM37929.1"/>
    <property type="molecule type" value="Genomic_DNA"/>
</dbReference>
<evidence type="ECO:0000256" key="2">
    <source>
        <dbReference type="ARBA" id="ARBA00022737"/>
    </source>
</evidence>
<dbReference type="NCBIfam" id="NF010730">
    <property type="entry name" value="PRK14131.1"/>
    <property type="match status" value="1"/>
</dbReference>
<dbReference type="Pfam" id="PF24996">
    <property type="entry name" value="NANM"/>
    <property type="match status" value="1"/>
</dbReference>
<keyword evidence="1" id="KW-0880">Kelch repeat</keyword>
<dbReference type="Proteomes" id="UP000478090">
    <property type="component" value="Unassembled WGS sequence"/>
</dbReference>
<name>A0ABW9VH74_9BURK</name>
<keyword evidence="3" id="KW-0732">Signal</keyword>
<dbReference type="Gene3D" id="2.120.10.80">
    <property type="entry name" value="Kelch-type beta propeller"/>
    <property type="match status" value="2"/>
</dbReference>
<gene>
    <name evidence="4" type="ORF">GTP27_01130</name>
</gene>
<dbReference type="InterPro" id="IPR019936">
    <property type="entry name" value="NanM_proteobact"/>
</dbReference>
<evidence type="ECO:0000313" key="4">
    <source>
        <dbReference type="EMBL" id="MYM37929.1"/>
    </source>
</evidence>